<dbReference type="InterPro" id="IPR018490">
    <property type="entry name" value="cNMP-bd_dom_sf"/>
</dbReference>
<dbReference type="EMBL" id="AP025592">
    <property type="protein sequence ID" value="BDG10495.1"/>
    <property type="molecule type" value="Genomic_DNA"/>
</dbReference>
<dbReference type="InterPro" id="IPR005105">
    <property type="entry name" value="GlnD_Uridyltrans_N"/>
</dbReference>
<organism evidence="5 6">
    <name type="scientific">Anaeromyxobacter paludicola</name>
    <dbReference type="NCBI Taxonomy" id="2918171"/>
    <lineage>
        <taxon>Bacteria</taxon>
        <taxon>Pseudomonadati</taxon>
        <taxon>Myxococcota</taxon>
        <taxon>Myxococcia</taxon>
        <taxon>Myxococcales</taxon>
        <taxon>Cystobacterineae</taxon>
        <taxon>Anaeromyxobacteraceae</taxon>
        <taxon>Anaeromyxobacter</taxon>
    </lineage>
</organism>
<name>A0ABM7XF42_9BACT</name>
<dbReference type="Proteomes" id="UP001162734">
    <property type="component" value="Chromosome"/>
</dbReference>
<dbReference type="InterPro" id="IPR046342">
    <property type="entry name" value="CBS_dom_sf"/>
</dbReference>
<dbReference type="Pfam" id="PF00027">
    <property type="entry name" value="cNMP_binding"/>
    <property type="match status" value="1"/>
</dbReference>
<accession>A0ABM7XF42</accession>
<feature type="domain" description="Cyclic nucleotide-binding" evidence="3">
    <location>
        <begin position="19"/>
        <end position="117"/>
    </location>
</feature>
<dbReference type="SMART" id="SM00116">
    <property type="entry name" value="CBS"/>
    <property type="match status" value="2"/>
</dbReference>
<dbReference type="CDD" id="cd05401">
    <property type="entry name" value="NT_GlnE_GlnD_like"/>
    <property type="match status" value="1"/>
</dbReference>
<protein>
    <submittedName>
        <fullName evidence="5">Cyclic nucleotide-binding protein</fullName>
    </submittedName>
</protein>
<dbReference type="CDD" id="cd04587">
    <property type="entry name" value="CBS_pair_CAP-ED_NT_Pol-beta-like_DUF294_assoc"/>
    <property type="match status" value="1"/>
</dbReference>
<reference evidence="6" key="1">
    <citation type="journal article" date="2022" name="Int. J. Syst. Evol. Microbiol.">
        <title>Anaeromyxobacter oryzae sp. nov., Anaeromyxobacter diazotrophicus sp. nov. and Anaeromyxobacter paludicola sp. nov., isolated from paddy soils.</title>
        <authorList>
            <person name="Itoh H."/>
            <person name="Xu Z."/>
            <person name="Mise K."/>
            <person name="Masuda Y."/>
            <person name="Ushijima N."/>
            <person name="Hayakawa C."/>
            <person name="Shiratori Y."/>
            <person name="Senoo K."/>
        </authorList>
    </citation>
    <scope>NUCLEOTIDE SEQUENCE [LARGE SCALE GENOMIC DNA]</scope>
    <source>
        <strain evidence="6">Red630</strain>
    </source>
</reference>
<dbReference type="Gene3D" id="2.60.120.10">
    <property type="entry name" value="Jelly Rolls"/>
    <property type="match status" value="1"/>
</dbReference>
<dbReference type="PANTHER" id="PTHR43080">
    <property type="entry name" value="CBS DOMAIN-CONTAINING PROTEIN CBSX3, MITOCHONDRIAL"/>
    <property type="match status" value="1"/>
</dbReference>
<dbReference type="SUPFAM" id="SSF51206">
    <property type="entry name" value="cAMP-binding domain-like"/>
    <property type="match status" value="1"/>
</dbReference>
<evidence type="ECO:0000313" key="6">
    <source>
        <dbReference type="Proteomes" id="UP001162734"/>
    </source>
</evidence>
<evidence type="ECO:0000256" key="1">
    <source>
        <dbReference type="ARBA" id="ARBA00023122"/>
    </source>
</evidence>
<keyword evidence="1 2" id="KW-0129">CBS domain</keyword>
<dbReference type="Pfam" id="PF10335">
    <property type="entry name" value="DUF294_C"/>
    <property type="match status" value="1"/>
</dbReference>
<evidence type="ECO:0000259" key="4">
    <source>
        <dbReference type="PROSITE" id="PS51371"/>
    </source>
</evidence>
<dbReference type="InterPro" id="IPR000644">
    <property type="entry name" value="CBS_dom"/>
</dbReference>
<dbReference type="Pfam" id="PF03445">
    <property type="entry name" value="DUF294"/>
    <property type="match status" value="1"/>
</dbReference>
<gene>
    <name evidence="5" type="ORF">AMPC_36080</name>
</gene>
<dbReference type="SUPFAM" id="SSF81301">
    <property type="entry name" value="Nucleotidyltransferase"/>
    <property type="match status" value="1"/>
</dbReference>
<dbReference type="Gene3D" id="3.10.580.10">
    <property type="entry name" value="CBS-domain"/>
    <property type="match status" value="1"/>
</dbReference>
<dbReference type="InterPro" id="IPR000595">
    <property type="entry name" value="cNMP-bd_dom"/>
</dbReference>
<dbReference type="SMART" id="SM00100">
    <property type="entry name" value="cNMP"/>
    <property type="match status" value="1"/>
</dbReference>
<evidence type="ECO:0000313" key="5">
    <source>
        <dbReference type="EMBL" id="BDG10495.1"/>
    </source>
</evidence>
<dbReference type="SUPFAM" id="SSF81593">
    <property type="entry name" value="Nucleotidyltransferase substrate binding subunit/domain"/>
    <property type="match status" value="1"/>
</dbReference>
<proteinExistence type="predicted"/>
<dbReference type="InterPro" id="IPR018821">
    <property type="entry name" value="DUF294_put_nucleoTrafse_sb-bd"/>
</dbReference>
<feature type="domain" description="CBS" evidence="4">
    <location>
        <begin position="159"/>
        <end position="216"/>
    </location>
</feature>
<sequence>MLAGVPAMDPIAFVRATPPFDALPEEAFALAAKALEVAYFPAGTRLVERGGPPLDHLHVIRKGAVRLERDGQTVQVLEEGELVGVTSLVSRRTPFDAVVEEDLLSYRLPRATFERLLAHAAFAGHFATGLADRLKNSLERAADADAGAGADLTVEVEGLLRGPPIWVEADASVGAAARVMRHHGVSSVLVKSEPPGILTDRDLRNRVLAEGLGPDTPVAEVASAPLAGIPAAAPVYEAWQALLAKGMHHLAVTGPAGVLGVVTSGDLLRASARGPVVVMRRVEQLEGRDSLPGYGALVADMARALLAGGLEPSRIAGLVARLNDALLARILRWAEAELGPPPCPYAWLVFGSEGRMEQTLLTDQDNALVYAEDGEAARAWFGRLAEVANRDLGRAGFPRCPGGYMAEKWHGPLAEWRARFAGWIDRPTPDALLSASIFFDFRPVHGALPVEPLEELLRAAGRQRTFLAAMAKSALGFKPPPGLLLRISKGSTELDLKLSGISPIVFLARCYGLEAGAAARGTVARLDAAVAAGLIGGEVRDNLAEAYRFLLWLRLREQLKRMAQGERAGNEITYARLSAAERSRLKEAFRAIRDWQETAAFHYRTDLF</sequence>
<evidence type="ECO:0000256" key="2">
    <source>
        <dbReference type="PROSITE-ProRule" id="PRU00703"/>
    </source>
</evidence>
<dbReference type="SUPFAM" id="SSF54631">
    <property type="entry name" value="CBS-domain pair"/>
    <property type="match status" value="1"/>
</dbReference>
<dbReference type="PROSITE" id="PS51371">
    <property type="entry name" value="CBS"/>
    <property type="match status" value="1"/>
</dbReference>
<keyword evidence="6" id="KW-1185">Reference proteome</keyword>
<dbReference type="Pfam" id="PF00571">
    <property type="entry name" value="CBS"/>
    <property type="match status" value="2"/>
</dbReference>
<dbReference type="InterPro" id="IPR051257">
    <property type="entry name" value="Diverse_CBS-Domain"/>
</dbReference>
<dbReference type="PROSITE" id="PS50042">
    <property type="entry name" value="CNMP_BINDING_3"/>
    <property type="match status" value="1"/>
</dbReference>
<evidence type="ECO:0000259" key="3">
    <source>
        <dbReference type="PROSITE" id="PS50042"/>
    </source>
</evidence>
<dbReference type="CDD" id="cd00038">
    <property type="entry name" value="CAP_ED"/>
    <property type="match status" value="1"/>
</dbReference>
<dbReference type="PANTHER" id="PTHR43080:SF2">
    <property type="entry name" value="CBS DOMAIN-CONTAINING PROTEIN"/>
    <property type="match status" value="1"/>
</dbReference>
<dbReference type="InterPro" id="IPR014710">
    <property type="entry name" value="RmlC-like_jellyroll"/>
</dbReference>
<dbReference type="InterPro" id="IPR043519">
    <property type="entry name" value="NT_sf"/>
</dbReference>